<gene>
    <name evidence="1" type="ORF">BP6252_08392</name>
</gene>
<dbReference type="Proteomes" id="UP000256645">
    <property type="component" value="Unassembled WGS sequence"/>
</dbReference>
<dbReference type="EMBL" id="PDLM01000009">
    <property type="protein sequence ID" value="RDW69372.1"/>
    <property type="molecule type" value="Genomic_DNA"/>
</dbReference>
<name>A0A3D8R5P1_9HELO</name>
<dbReference type="AlphaFoldDB" id="A0A3D8R5P1"/>
<dbReference type="OrthoDB" id="10305109at2759"/>
<evidence type="ECO:0000313" key="2">
    <source>
        <dbReference type="Proteomes" id="UP000256645"/>
    </source>
</evidence>
<reference evidence="1 2" key="1">
    <citation type="journal article" date="2018" name="IMA Fungus">
        <title>IMA Genome-F 9: Draft genome sequence of Annulohypoxylon stygium, Aspergillus mulundensis, Berkeleyomyces basicola (syn. Thielaviopsis basicola), Ceratocystis smalleyi, two Cercospora beticola strains, Coleophoma cylindrospora, Fusarium fracticaudum, Phialophora cf. hyalina, and Morchella septimelata.</title>
        <authorList>
            <person name="Wingfield B.D."/>
            <person name="Bills G.F."/>
            <person name="Dong Y."/>
            <person name="Huang W."/>
            <person name="Nel W.J."/>
            <person name="Swalarsk-Parry B.S."/>
            <person name="Vaghefi N."/>
            <person name="Wilken P.M."/>
            <person name="An Z."/>
            <person name="de Beer Z.W."/>
            <person name="De Vos L."/>
            <person name="Chen L."/>
            <person name="Duong T.A."/>
            <person name="Gao Y."/>
            <person name="Hammerbacher A."/>
            <person name="Kikkert J.R."/>
            <person name="Li Y."/>
            <person name="Li H."/>
            <person name="Li K."/>
            <person name="Li Q."/>
            <person name="Liu X."/>
            <person name="Ma X."/>
            <person name="Naidoo K."/>
            <person name="Pethybridge S.J."/>
            <person name="Sun J."/>
            <person name="Steenkamp E.T."/>
            <person name="van der Nest M.A."/>
            <person name="van Wyk S."/>
            <person name="Wingfield M.J."/>
            <person name="Xiong C."/>
            <person name="Yue Q."/>
            <person name="Zhang X."/>
        </authorList>
    </citation>
    <scope>NUCLEOTIDE SEQUENCE [LARGE SCALE GENOMIC DNA]</scope>
    <source>
        <strain evidence="1 2">BP6252</strain>
    </source>
</reference>
<protein>
    <submittedName>
        <fullName evidence="1">Uncharacterized protein</fullName>
    </submittedName>
</protein>
<sequence>MPMNVSRRRGKWPSLAGPVILFLTEINYDTETGATTKTKEEHRLYARQVNRHLPELCKQSAQRTIDLDALVPGSDPCLIAKSIILRAIRDGSETIPMADILAQASNSRILQYGSLFRDDPAKFVDVFCCICEILSFPGRGPAYREGFGYSDNLIEELWNFLTSSTYQLIAFQGFEGFYKILKALFQLCPSPEAGDKVKGVIRSINAGDDDSAMEILEQTNHDDSDEFSNLVQGALFS</sequence>
<keyword evidence="2" id="KW-1185">Reference proteome</keyword>
<evidence type="ECO:0000313" key="1">
    <source>
        <dbReference type="EMBL" id="RDW69372.1"/>
    </source>
</evidence>
<comment type="caution">
    <text evidence="1">The sequence shown here is derived from an EMBL/GenBank/DDBJ whole genome shotgun (WGS) entry which is preliminary data.</text>
</comment>
<organism evidence="1 2">
    <name type="scientific">Coleophoma cylindrospora</name>
    <dbReference type="NCBI Taxonomy" id="1849047"/>
    <lineage>
        <taxon>Eukaryota</taxon>
        <taxon>Fungi</taxon>
        <taxon>Dikarya</taxon>
        <taxon>Ascomycota</taxon>
        <taxon>Pezizomycotina</taxon>
        <taxon>Leotiomycetes</taxon>
        <taxon>Helotiales</taxon>
        <taxon>Dermateaceae</taxon>
        <taxon>Coleophoma</taxon>
    </lineage>
</organism>
<proteinExistence type="predicted"/>
<accession>A0A3D8R5P1</accession>